<evidence type="ECO:0000313" key="8">
    <source>
        <dbReference type="Proteomes" id="UP000251692"/>
    </source>
</evidence>
<dbReference type="Proteomes" id="UP000251692">
    <property type="component" value="Unassembled WGS sequence"/>
</dbReference>
<sequence>MSFSSSPVVSLRDVAIYQDSNTILSNVNFDIEKGEFVYLVGRTGSGKSSLLKTLYADLSFLTGTASVAGFMINKMPRQQVPFLRRKIAIIFQDFQLLFDRSVADNLFFVLKATGWKDKAKMKQRVSEVLMRVGLNAAGSKMPHQLSGGEQQRIVIARALLNEPLILFADEPTGNLDPMVANEIMQLFLEINNSGTAVLMATHNYEIINRYPKRILKCENGKVLDSKVNEFNLINGF</sequence>
<evidence type="ECO:0000256" key="4">
    <source>
        <dbReference type="ARBA" id="ARBA00022741"/>
    </source>
</evidence>
<dbReference type="PROSITE" id="PS00211">
    <property type="entry name" value="ABC_TRANSPORTER_1"/>
    <property type="match status" value="1"/>
</dbReference>
<evidence type="ECO:0000256" key="3">
    <source>
        <dbReference type="ARBA" id="ARBA00020019"/>
    </source>
</evidence>
<dbReference type="AlphaFoldDB" id="A0A364RFA9"/>
<dbReference type="PROSITE" id="PS50893">
    <property type="entry name" value="ABC_TRANSPORTER_2"/>
    <property type="match status" value="1"/>
</dbReference>
<feature type="domain" description="ABC transporter" evidence="6">
    <location>
        <begin position="9"/>
        <end position="235"/>
    </location>
</feature>
<dbReference type="GO" id="GO:0022857">
    <property type="term" value="F:transmembrane transporter activity"/>
    <property type="evidence" value="ECO:0007669"/>
    <property type="project" value="TreeGrafter"/>
</dbReference>
<keyword evidence="8" id="KW-1185">Reference proteome</keyword>
<comment type="caution">
    <text evidence="7">The sequence shown here is derived from an EMBL/GenBank/DDBJ whole genome shotgun (WGS) entry which is preliminary data.</text>
</comment>
<accession>A0A364RFA9</accession>
<keyword evidence="4" id="KW-0547">Nucleotide-binding</keyword>
<dbReference type="PANTHER" id="PTHR24220:SF470">
    <property type="entry name" value="CELL DIVISION ATP-BINDING PROTEIN FTSE"/>
    <property type="match status" value="1"/>
</dbReference>
<dbReference type="RefSeq" id="WP_112305114.1">
    <property type="nucleotide sequence ID" value="NZ_QMDV01000002.1"/>
</dbReference>
<dbReference type="EMBL" id="QMDV01000002">
    <property type="protein sequence ID" value="RAU82964.1"/>
    <property type="molecule type" value="Genomic_DNA"/>
</dbReference>
<evidence type="ECO:0000256" key="5">
    <source>
        <dbReference type="ARBA" id="ARBA00022840"/>
    </source>
</evidence>
<gene>
    <name evidence="7" type="ORF">DP923_06910</name>
</gene>
<keyword evidence="5 7" id="KW-0067">ATP-binding</keyword>
<evidence type="ECO:0000313" key="7">
    <source>
        <dbReference type="EMBL" id="RAU82964.1"/>
    </source>
</evidence>
<evidence type="ECO:0000256" key="1">
    <source>
        <dbReference type="ARBA" id="ARBA00002579"/>
    </source>
</evidence>
<reference evidence="7 8" key="2">
    <citation type="submission" date="2018-07" db="EMBL/GenBank/DDBJ databases">
        <title>Pontibacter sp. 2b14 genomic sequence and assembly.</title>
        <authorList>
            <person name="Du Z.-J."/>
        </authorList>
    </citation>
    <scope>NUCLEOTIDE SEQUENCE [LARGE SCALE GENOMIC DNA]</scope>
    <source>
        <strain evidence="7 8">2b14</strain>
    </source>
</reference>
<dbReference type="InterPro" id="IPR015854">
    <property type="entry name" value="ABC_transpr_LolD-like"/>
</dbReference>
<dbReference type="FunFam" id="3.40.50.300:FF:000056">
    <property type="entry name" value="Cell division ATP-binding protein FtsE"/>
    <property type="match status" value="1"/>
</dbReference>
<dbReference type="InterPro" id="IPR017871">
    <property type="entry name" value="ABC_transporter-like_CS"/>
</dbReference>
<evidence type="ECO:0000256" key="2">
    <source>
        <dbReference type="ARBA" id="ARBA00005417"/>
    </source>
</evidence>
<dbReference type="InterPro" id="IPR027417">
    <property type="entry name" value="P-loop_NTPase"/>
</dbReference>
<comment type="similarity">
    <text evidence="2">Belongs to the ABC transporter superfamily.</text>
</comment>
<dbReference type="Gene3D" id="3.40.50.300">
    <property type="entry name" value="P-loop containing nucleotide triphosphate hydrolases"/>
    <property type="match status" value="1"/>
</dbReference>
<evidence type="ECO:0000259" key="6">
    <source>
        <dbReference type="PROSITE" id="PS50893"/>
    </source>
</evidence>
<dbReference type="OrthoDB" id="1115710at2"/>
<dbReference type="InterPro" id="IPR003593">
    <property type="entry name" value="AAA+_ATPase"/>
</dbReference>
<dbReference type="PANTHER" id="PTHR24220">
    <property type="entry name" value="IMPORT ATP-BINDING PROTEIN"/>
    <property type="match status" value="1"/>
</dbReference>
<dbReference type="GO" id="GO:0005524">
    <property type="term" value="F:ATP binding"/>
    <property type="evidence" value="ECO:0007669"/>
    <property type="project" value="UniProtKB-KW"/>
</dbReference>
<dbReference type="SUPFAM" id="SSF52540">
    <property type="entry name" value="P-loop containing nucleoside triphosphate hydrolases"/>
    <property type="match status" value="1"/>
</dbReference>
<dbReference type="Pfam" id="PF00005">
    <property type="entry name" value="ABC_tran"/>
    <property type="match status" value="1"/>
</dbReference>
<dbReference type="InterPro" id="IPR003439">
    <property type="entry name" value="ABC_transporter-like_ATP-bd"/>
</dbReference>
<organism evidence="7 8">
    <name type="scientific">Pontibacter arcticus</name>
    <dbReference type="NCBI Taxonomy" id="2080288"/>
    <lineage>
        <taxon>Bacteria</taxon>
        <taxon>Pseudomonadati</taxon>
        <taxon>Bacteroidota</taxon>
        <taxon>Cytophagia</taxon>
        <taxon>Cytophagales</taxon>
        <taxon>Hymenobacteraceae</taxon>
        <taxon>Pontibacter</taxon>
    </lineage>
</organism>
<dbReference type="GO" id="GO:0016887">
    <property type="term" value="F:ATP hydrolysis activity"/>
    <property type="evidence" value="ECO:0007669"/>
    <property type="project" value="InterPro"/>
</dbReference>
<dbReference type="SMART" id="SM00382">
    <property type="entry name" value="AAA"/>
    <property type="match status" value="1"/>
</dbReference>
<name>A0A364RFA9_9BACT</name>
<comment type="function">
    <text evidence="1">Part of the ABC transporter FtsEX involved in cellular division. Important for assembly or stability of the septal ring.</text>
</comment>
<proteinExistence type="inferred from homology"/>
<dbReference type="GO" id="GO:0005886">
    <property type="term" value="C:plasma membrane"/>
    <property type="evidence" value="ECO:0007669"/>
    <property type="project" value="UniProtKB-ARBA"/>
</dbReference>
<reference evidence="7 8" key="1">
    <citation type="submission" date="2018-06" db="EMBL/GenBank/DDBJ databases">
        <authorList>
            <person name="Liu Z.-W."/>
        </authorList>
    </citation>
    <scope>NUCLEOTIDE SEQUENCE [LARGE SCALE GENOMIC DNA]</scope>
    <source>
        <strain evidence="7 8">2b14</strain>
    </source>
</reference>
<protein>
    <recommendedName>
        <fullName evidence="3">Cell division ATP-binding protein FtsE</fullName>
    </recommendedName>
</protein>